<dbReference type="PANTHER" id="PTHR46550">
    <property type="entry name" value="F-BOX ONLY PROTEIN 3"/>
    <property type="match status" value="1"/>
</dbReference>
<reference evidence="4" key="1">
    <citation type="submission" date="2015-11" db="EMBL/GenBank/DDBJ databases">
        <title>De novo transcriptome assembly of four potential Pierce s Disease insect vectors from Arizona vineyards.</title>
        <authorList>
            <person name="Tassone E.E."/>
        </authorList>
    </citation>
    <scope>NUCLEOTIDE SEQUENCE</scope>
</reference>
<dbReference type="Gene3D" id="1.20.1280.50">
    <property type="match status" value="1"/>
</dbReference>
<dbReference type="SUPFAM" id="SSF101908">
    <property type="entry name" value="Putative isomerase YbhE"/>
    <property type="match status" value="1"/>
</dbReference>
<dbReference type="PANTHER" id="PTHR46550:SF1">
    <property type="entry name" value="F-BOX PROTEIN 3"/>
    <property type="match status" value="1"/>
</dbReference>
<comment type="pathway">
    <text evidence="1">Protein modification; protein ubiquitination.</text>
</comment>
<name>A0A1B6JJ66_9HEMI</name>
<dbReference type="SMART" id="SM00256">
    <property type="entry name" value="FBOX"/>
    <property type="match status" value="1"/>
</dbReference>
<dbReference type="Pfam" id="PF12937">
    <property type="entry name" value="F-box-like"/>
    <property type="match status" value="1"/>
</dbReference>
<feature type="domain" description="F-box" evidence="3">
    <location>
        <begin position="1"/>
        <end position="44"/>
    </location>
</feature>
<dbReference type="InterPro" id="IPR052121">
    <property type="entry name" value="F-box_SCF_Substrate_Recog"/>
</dbReference>
<dbReference type="AlphaFoldDB" id="A0A1B6JJ66"/>
<dbReference type="InterPro" id="IPR001810">
    <property type="entry name" value="F-box_dom"/>
</dbReference>
<evidence type="ECO:0000313" key="4">
    <source>
        <dbReference type="EMBL" id="JAS98963.1"/>
    </source>
</evidence>
<dbReference type="SUPFAM" id="SSF81383">
    <property type="entry name" value="F-box domain"/>
    <property type="match status" value="1"/>
</dbReference>
<keyword evidence="2" id="KW-0833">Ubl conjugation pathway</keyword>
<dbReference type="InterPro" id="IPR036047">
    <property type="entry name" value="F-box-like_dom_sf"/>
</dbReference>
<evidence type="ECO:0000259" key="3">
    <source>
        <dbReference type="PROSITE" id="PS50181"/>
    </source>
</evidence>
<protein>
    <recommendedName>
        <fullName evidence="3">F-box domain-containing protein</fullName>
    </recommendedName>
</protein>
<proteinExistence type="predicted"/>
<dbReference type="GO" id="GO:0005737">
    <property type="term" value="C:cytoplasm"/>
    <property type="evidence" value="ECO:0007669"/>
    <property type="project" value="TreeGrafter"/>
</dbReference>
<accession>A0A1B6JJ66</accession>
<gene>
    <name evidence="4" type="ORF">g.44955</name>
</gene>
<evidence type="ECO:0000256" key="2">
    <source>
        <dbReference type="ARBA" id="ARBA00022786"/>
    </source>
</evidence>
<evidence type="ECO:0000256" key="1">
    <source>
        <dbReference type="ARBA" id="ARBA00004906"/>
    </source>
</evidence>
<sequence length="476" mass="55765">MERLPIEMIEKISCYLSVADLVACSATCRTWREIFSDDMVWRRHCTLRLVEYLENTDTTVPPGLQLTEQSSLSSLPVWRTRFIRENHLWNNWRQSNFRIHEVVCNEGLGKTHAIFYENDYLVTVANDKVQFWDIRDKPICLINDPCELDYTLNIDQVELLSEDRILFVQSSKVSVFRISVTSSPWSLIHTFYFDERHLPEDFSEEGRSPPFYKDDDESIEEICFYVVSSDYFLGVAAGYSRLLHVWNINTGEKLKEVICPVRNPNSCFTGIYDSHKSSSDFLLLTEEDAEEEDCLLRVRMHVYVYNATELRFRDFIQTRIGRVNSLYSCRIFEPFVFIKDYFNLAIYNYKTSTLVHVMPAVSNPKIFNGNIIFVSQGSFIEFNVSTGATRQLTSFDAFSMFFIACDRFIAQLVDFYGFEVYEVGRREKQLQLDYSPNTSYWLSDKVAETNSMCTKKYVIENRGKVNSFHVCVLNYW</sequence>
<dbReference type="CDD" id="cd09917">
    <property type="entry name" value="F-box_SF"/>
    <property type="match status" value="1"/>
</dbReference>
<organism evidence="4">
    <name type="scientific">Homalodisca liturata</name>
    <dbReference type="NCBI Taxonomy" id="320908"/>
    <lineage>
        <taxon>Eukaryota</taxon>
        <taxon>Metazoa</taxon>
        <taxon>Ecdysozoa</taxon>
        <taxon>Arthropoda</taxon>
        <taxon>Hexapoda</taxon>
        <taxon>Insecta</taxon>
        <taxon>Pterygota</taxon>
        <taxon>Neoptera</taxon>
        <taxon>Paraneoptera</taxon>
        <taxon>Hemiptera</taxon>
        <taxon>Auchenorrhyncha</taxon>
        <taxon>Membracoidea</taxon>
        <taxon>Cicadellidae</taxon>
        <taxon>Cicadellinae</taxon>
        <taxon>Proconiini</taxon>
        <taxon>Homalodisca</taxon>
    </lineage>
</organism>
<dbReference type="PROSITE" id="PS50181">
    <property type="entry name" value="FBOX"/>
    <property type="match status" value="1"/>
</dbReference>
<dbReference type="EMBL" id="GECU01008743">
    <property type="protein sequence ID" value="JAS98963.1"/>
    <property type="molecule type" value="Transcribed_RNA"/>
</dbReference>